<organism evidence="1 2">
    <name type="scientific">Phytophthora pseudosyringae</name>
    <dbReference type="NCBI Taxonomy" id="221518"/>
    <lineage>
        <taxon>Eukaryota</taxon>
        <taxon>Sar</taxon>
        <taxon>Stramenopiles</taxon>
        <taxon>Oomycota</taxon>
        <taxon>Peronosporomycetes</taxon>
        <taxon>Peronosporales</taxon>
        <taxon>Peronosporaceae</taxon>
        <taxon>Phytophthora</taxon>
    </lineage>
</organism>
<dbReference type="AlphaFoldDB" id="A0A8T1W156"/>
<dbReference type="Proteomes" id="UP000694044">
    <property type="component" value="Unassembled WGS sequence"/>
</dbReference>
<dbReference type="EMBL" id="JAGDFM010000113">
    <property type="protein sequence ID" value="KAG7385849.1"/>
    <property type="molecule type" value="Genomic_DNA"/>
</dbReference>
<proteinExistence type="predicted"/>
<evidence type="ECO:0000313" key="2">
    <source>
        <dbReference type="Proteomes" id="UP000694044"/>
    </source>
</evidence>
<name>A0A8T1W156_9STRA</name>
<evidence type="ECO:0000313" key="1">
    <source>
        <dbReference type="EMBL" id="KAG7385849.1"/>
    </source>
</evidence>
<gene>
    <name evidence="1" type="ORF">PHYPSEUDO_001000</name>
</gene>
<protein>
    <submittedName>
        <fullName evidence="1">Uncharacterized protein</fullName>
    </submittedName>
</protein>
<comment type="caution">
    <text evidence="1">The sequence shown here is derived from an EMBL/GenBank/DDBJ whole genome shotgun (WGS) entry which is preliminary data.</text>
</comment>
<reference evidence="1" key="1">
    <citation type="submission" date="2021-02" db="EMBL/GenBank/DDBJ databases">
        <authorList>
            <person name="Palmer J.M."/>
        </authorList>
    </citation>
    <scope>NUCLEOTIDE SEQUENCE</scope>
    <source>
        <strain evidence="1">SCRP734</strain>
    </source>
</reference>
<sequence>MGVCPAKLRGLRSREQRLRLPPRRPRATSLGSASLLSQLLMLWFQPLVSLGARCPLSAADLWPVRVRLVQRRIVLTALPFAFLFLAFGGEGKREHKHRILVAGPVADPQYCTRGTEWL</sequence>
<keyword evidence="2" id="KW-1185">Reference proteome</keyword>
<accession>A0A8T1W156</accession>